<accession>A0A0M3TL82</accession>
<protein>
    <submittedName>
        <fullName evidence="1">Uncharacterized protein</fullName>
    </submittedName>
</protein>
<dbReference type="PATRIC" id="fig|1279460.3.peg.1449"/>
<evidence type="ECO:0000313" key="1">
    <source>
        <dbReference type="EMBL" id="ALE38635.1"/>
    </source>
</evidence>
<sequence length="167" mass="20782">MRRRGFGKKIQQLQKEDFLPYEHAHIEADLKEFKYWTYPKERWVYSWNKISILEYLPALFYSSESNMKLQSDRFEILNILYNEFRRDPVLEKQFYNKVWKLCFSTEIIMYDPLVFKKVLHTFSDREKIYDLLDHRFFEENSITKDPRFWRDRIAFLLELYRRSAAFS</sequence>
<organism evidence="1">
    <name type="scientific">Leptospira interrogans serovar Hardjo str. Norma</name>
    <dbReference type="NCBI Taxonomy" id="1279460"/>
    <lineage>
        <taxon>Bacteria</taxon>
        <taxon>Pseudomonadati</taxon>
        <taxon>Spirochaetota</taxon>
        <taxon>Spirochaetia</taxon>
        <taxon>Leptospirales</taxon>
        <taxon>Leptospiraceae</taxon>
        <taxon>Leptospira</taxon>
    </lineage>
</organism>
<reference evidence="1 2" key="1">
    <citation type="journal article" date="2015" name="Genome Announc.">
        <title>Whole-Genome Sequence of Leptospira interrogans Serovar Hardjo Subtype Hardjoprajitno Strain Norma, Isolated from Cattle in a Leptospirosis Outbreak in Brazil.</title>
        <authorList>
            <person name="Cosate M.R."/>
            <person name="Soares S.C."/>
            <person name="Mendes T.A."/>
            <person name="Raittz R.T."/>
            <person name="Moreira E.C."/>
            <person name="Leite R."/>
            <person name="Fernandes G.R."/>
            <person name="Haddad J.P."/>
            <person name="Ortega J.M."/>
        </authorList>
    </citation>
    <scope>NUCLEOTIDE SEQUENCE [LARGE SCALE GENOMIC DNA]</scope>
    <source>
        <strain evidence="1 2">Norma</strain>
    </source>
</reference>
<dbReference type="AlphaFoldDB" id="A0A0M3TL82"/>
<name>A0A0M3TL82_LEPIR</name>
<gene>
    <name evidence="1" type="ORF">G436_1437</name>
</gene>
<evidence type="ECO:0000313" key="2">
    <source>
        <dbReference type="Proteomes" id="UP000056502"/>
    </source>
</evidence>
<proteinExistence type="predicted"/>
<dbReference type="Proteomes" id="UP000056502">
    <property type="component" value="Chromosome I"/>
</dbReference>
<dbReference type="EMBL" id="CP012603">
    <property type="protein sequence ID" value="ALE38635.1"/>
    <property type="molecule type" value="Genomic_DNA"/>
</dbReference>